<name>A0ABM0GZY2_SACKO</name>
<keyword evidence="2" id="KW-1185">Reference proteome</keyword>
<dbReference type="Pfam" id="PF14712">
    <property type="entry name" value="Snapin_Pallidin"/>
    <property type="match status" value="1"/>
</dbReference>
<feature type="compositionally biased region" description="Polar residues" evidence="1">
    <location>
        <begin position="10"/>
        <end position="23"/>
    </location>
</feature>
<dbReference type="PANTHER" id="PTHR31328:SF2">
    <property type="entry name" value="BIOGENESIS OF LYSOSOME-RELATED ORGANELLES COMPLEX 1 SUBUNIT 6"/>
    <property type="match status" value="1"/>
</dbReference>
<dbReference type="GeneID" id="100368007"/>
<feature type="region of interest" description="Disordered" evidence="1">
    <location>
        <begin position="1"/>
        <end position="43"/>
    </location>
</feature>
<dbReference type="PANTHER" id="PTHR31328">
    <property type="entry name" value="BIOGENESIS OF LYSOSOME-RELATED ORGANELLES COMPLEX 1 SUBUNIT 6"/>
    <property type="match status" value="1"/>
</dbReference>
<evidence type="ECO:0000256" key="1">
    <source>
        <dbReference type="SAM" id="MobiDB-lite"/>
    </source>
</evidence>
<proteinExistence type="predicted"/>
<protein>
    <submittedName>
        <fullName evidence="3">Biogenesis of lysosome-related organelles complex 1 subunit 6-like</fullName>
    </submittedName>
</protein>
<dbReference type="Proteomes" id="UP000694865">
    <property type="component" value="Unplaced"/>
</dbReference>
<evidence type="ECO:0000313" key="3">
    <source>
        <dbReference type="RefSeq" id="XP_002741133.1"/>
    </source>
</evidence>
<accession>A0ABM0GZY2</accession>
<feature type="region of interest" description="Disordered" evidence="1">
    <location>
        <begin position="169"/>
        <end position="205"/>
    </location>
</feature>
<dbReference type="InterPro" id="IPR028119">
    <property type="entry name" value="Snapin/Pallidin/Snn1"/>
</dbReference>
<evidence type="ECO:0000313" key="2">
    <source>
        <dbReference type="Proteomes" id="UP000694865"/>
    </source>
</evidence>
<dbReference type="RefSeq" id="XP_002741133.1">
    <property type="nucleotide sequence ID" value="XM_002741087.2"/>
</dbReference>
<organism evidence="2 3">
    <name type="scientific">Saccoglossus kowalevskii</name>
    <name type="common">Acorn worm</name>
    <dbReference type="NCBI Taxonomy" id="10224"/>
    <lineage>
        <taxon>Eukaryota</taxon>
        <taxon>Metazoa</taxon>
        <taxon>Hemichordata</taxon>
        <taxon>Enteropneusta</taxon>
        <taxon>Harrimaniidae</taxon>
        <taxon>Saccoglossus</taxon>
    </lineage>
</organism>
<reference evidence="3" key="1">
    <citation type="submission" date="2025-08" db="UniProtKB">
        <authorList>
            <consortium name="RefSeq"/>
        </authorList>
    </citation>
    <scope>IDENTIFICATION</scope>
    <source>
        <tissue evidence="3">Testes</tissue>
    </source>
</reference>
<gene>
    <name evidence="3" type="primary">LOC100368007</name>
</gene>
<sequence>MATAEPEVIQKNSDLSSSVVNDTTPKEETVAAKELNSQESVQSELPEASIEIGNDAVATITLQELENTIQFNPQAKDKLTQGVVQAFLPQMQSTRQLLSELTRNQGTLLETLQQENAKFNECDSMKELVDLFAAAKRYHLKLVAVKKEMVNLHEKSTKLRRRALKLQNEKMKENLKKEQQKERELEHERQLTARPAKELREKKSE</sequence>